<accession>A0A1C3D124</accession>
<dbReference type="FunFam" id="3.30.70.270:FF:000001">
    <property type="entry name" value="Diguanylate cyclase domain protein"/>
    <property type="match status" value="1"/>
</dbReference>
<dbReference type="SMART" id="SM00267">
    <property type="entry name" value="GGDEF"/>
    <property type="match status" value="1"/>
</dbReference>
<dbReference type="OrthoDB" id="9812260at2"/>
<dbReference type="InterPro" id="IPR043128">
    <property type="entry name" value="Rev_trsase/Diguanyl_cyclase"/>
</dbReference>
<evidence type="ECO:0000256" key="2">
    <source>
        <dbReference type="ARBA" id="ARBA00012528"/>
    </source>
</evidence>
<feature type="transmembrane region" description="Helical" evidence="4">
    <location>
        <begin position="98"/>
        <end position="118"/>
    </location>
</feature>
<dbReference type="InterPro" id="IPR029787">
    <property type="entry name" value="Nucleotide_cyclase"/>
</dbReference>
<keyword evidence="4" id="KW-0812">Transmembrane</keyword>
<organism evidence="6 7">
    <name type="scientific">Acinetobacter celticus</name>
    <dbReference type="NCBI Taxonomy" id="1891224"/>
    <lineage>
        <taxon>Bacteria</taxon>
        <taxon>Pseudomonadati</taxon>
        <taxon>Pseudomonadota</taxon>
        <taxon>Gammaproteobacteria</taxon>
        <taxon>Moraxellales</taxon>
        <taxon>Moraxellaceae</taxon>
        <taxon>Acinetobacter</taxon>
    </lineage>
</organism>
<dbReference type="PANTHER" id="PTHR45138">
    <property type="entry name" value="REGULATORY COMPONENTS OF SENSORY TRANSDUCTION SYSTEM"/>
    <property type="match status" value="1"/>
</dbReference>
<dbReference type="RefSeq" id="WP_068885834.1">
    <property type="nucleotide sequence ID" value="NZ_CBCRUU010000005.1"/>
</dbReference>
<name>A0A1C3D124_9GAMM</name>
<dbReference type="InterPro" id="IPR000160">
    <property type="entry name" value="GGDEF_dom"/>
</dbReference>
<evidence type="ECO:0000259" key="5">
    <source>
        <dbReference type="PROSITE" id="PS50887"/>
    </source>
</evidence>
<evidence type="ECO:0000313" key="7">
    <source>
        <dbReference type="Proteomes" id="UP000186553"/>
    </source>
</evidence>
<gene>
    <name evidence="6" type="ORF">BBP83_02585</name>
</gene>
<dbReference type="AlphaFoldDB" id="A0A1C3D124"/>
<dbReference type="EMBL" id="MBDL01000001">
    <property type="protein sequence ID" value="ODA14698.1"/>
    <property type="molecule type" value="Genomic_DNA"/>
</dbReference>
<dbReference type="EC" id="2.7.7.65" evidence="2"/>
<protein>
    <recommendedName>
        <fullName evidence="2">diguanylate cyclase</fullName>
        <ecNumber evidence="2">2.7.7.65</ecNumber>
    </recommendedName>
</protein>
<feature type="transmembrane region" description="Helical" evidence="4">
    <location>
        <begin position="179"/>
        <end position="198"/>
    </location>
</feature>
<dbReference type="STRING" id="1891224.BBP83_02585"/>
<dbReference type="GO" id="GO:0052621">
    <property type="term" value="F:diguanylate cyclase activity"/>
    <property type="evidence" value="ECO:0007669"/>
    <property type="project" value="UniProtKB-EC"/>
</dbReference>
<feature type="transmembrane region" description="Helical" evidence="4">
    <location>
        <begin position="153"/>
        <end position="172"/>
    </location>
</feature>
<dbReference type="Pfam" id="PF00990">
    <property type="entry name" value="GGDEF"/>
    <property type="match status" value="1"/>
</dbReference>
<feature type="transmembrane region" description="Helical" evidence="4">
    <location>
        <begin position="73"/>
        <end position="92"/>
    </location>
</feature>
<dbReference type="SUPFAM" id="SSF55073">
    <property type="entry name" value="Nucleotide cyclase"/>
    <property type="match status" value="1"/>
</dbReference>
<evidence type="ECO:0000256" key="3">
    <source>
        <dbReference type="ARBA" id="ARBA00034247"/>
    </source>
</evidence>
<dbReference type="NCBIfam" id="TIGR00254">
    <property type="entry name" value="GGDEF"/>
    <property type="match status" value="1"/>
</dbReference>
<feature type="transmembrane region" description="Helical" evidence="4">
    <location>
        <begin position="204"/>
        <end position="222"/>
    </location>
</feature>
<dbReference type="Proteomes" id="UP000186553">
    <property type="component" value="Unassembled WGS sequence"/>
</dbReference>
<dbReference type="PANTHER" id="PTHR45138:SF9">
    <property type="entry name" value="DIGUANYLATE CYCLASE DGCM-RELATED"/>
    <property type="match status" value="1"/>
</dbReference>
<comment type="cofactor">
    <cofactor evidence="1">
        <name>Mg(2+)</name>
        <dbReference type="ChEBI" id="CHEBI:18420"/>
    </cofactor>
</comment>
<dbReference type="CDD" id="cd01949">
    <property type="entry name" value="GGDEF"/>
    <property type="match status" value="1"/>
</dbReference>
<keyword evidence="4" id="KW-0472">Membrane</keyword>
<sequence>MTVDIQMGGEDLSRIQTQGTLQQHLLKPSECSLQNRVVIEQALTDQQARIPTDFRQAFLDFQYQQQHFFLRHINYIAQLVMLIYFFVDYFIIQDVYYLSAVLRLGCVAISLMVCFYLFQYKKDIRLLDMILPISTACGLALWIFLLLQSDSPWASSYLYTAVIFILIANLGIQVHFKPALYSTIFMSLFVLIAIQKLLNPQEAFLFFLTFIPIVLFSLYISWNSTRNARRYFLRSLLDDWNLHNFKSLAHTDELTQLFNRRQFVDMAERRIHEWPTPASTCLLMFDVDYFKKINDTYGHDIGDRVLQVIADIARKEMRQQDILARFGGEEFIVLLSETAIQDALTIAERIRNKIQNKCLFLKPEIPLCFTVSVGISELKSHKQNLDELIKQADLALYQAKENGRNCVIRYEPSMSIPSKLTSAKMKKPVPIIKSQTHQKERTKSTWSIL</sequence>
<dbReference type="Gene3D" id="3.30.70.270">
    <property type="match status" value="1"/>
</dbReference>
<keyword evidence="4" id="KW-1133">Transmembrane helix</keyword>
<dbReference type="PROSITE" id="PS50887">
    <property type="entry name" value="GGDEF"/>
    <property type="match status" value="1"/>
</dbReference>
<reference evidence="6 7" key="1">
    <citation type="submission" date="2016-07" db="EMBL/GenBank/DDBJ databases">
        <title>Acinetobacter sp. ANC 4603.</title>
        <authorList>
            <person name="Radolfova-Krizova L."/>
            <person name="Nemec A."/>
        </authorList>
    </citation>
    <scope>NUCLEOTIDE SEQUENCE [LARGE SCALE GENOMIC DNA]</scope>
    <source>
        <strain evidence="6 7">ANC 4603</strain>
    </source>
</reference>
<keyword evidence="7" id="KW-1185">Reference proteome</keyword>
<proteinExistence type="predicted"/>
<evidence type="ECO:0000256" key="4">
    <source>
        <dbReference type="SAM" id="Phobius"/>
    </source>
</evidence>
<evidence type="ECO:0000256" key="1">
    <source>
        <dbReference type="ARBA" id="ARBA00001946"/>
    </source>
</evidence>
<dbReference type="InterPro" id="IPR050469">
    <property type="entry name" value="Diguanylate_Cyclase"/>
</dbReference>
<comment type="caution">
    <text evidence="6">The sequence shown here is derived from an EMBL/GenBank/DDBJ whole genome shotgun (WGS) entry which is preliminary data.</text>
</comment>
<evidence type="ECO:0000313" key="6">
    <source>
        <dbReference type="EMBL" id="ODA14698.1"/>
    </source>
</evidence>
<comment type="catalytic activity">
    <reaction evidence="3">
        <text>2 GTP = 3',3'-c-di-GMP + 2 diphosphate</text>
        <dbReference type="Rhea" id="RHEA:24898"/>
        <dbReference type="ChEBI" id="CHEBI:33019"/>
        <dbReference type="ChEBI" id="CHEBI:37565"/>
        <dbReference type="ChEBI" id="CHEBI:58805"/>
        <dbReference type="EC" id="2.7.7.65"/>
    </reaction>
</comment>
<feature type="transmembrane region" description="Helical" evidence="4">
    <location>
        <begin position="130"/>
        <end position="147"/>
    </location>
</feature>
<feature type="domain" description="GGDEF" evidence="5">
    <location>
        <begin position="278"/>
        <end position="412"/>
    </location>
</feature>